<feature type="transmembrane region" description="Helical" evidence="1">
    <location>
        <begin position="142"/>
        <end position="163"/>
    </location>
</feature>
<sequence length="296" mass="33204">MKVNSDYYQIITGKITELEVIDTTLSLFGGGSFASLPLLGQLALGNTTEAGSQVGMASDEQETADYLNSVQYFRCKLGELTVHGIFCRAFFRNGDKVEVVVEPLEDGSYYAYALRRPIDHRLWLYPWAMKGTKASNKSSLKFAGSISLGTYIVGIICITISIISSDATNGEELFYFIITSIVAFIVDGLFFLLLFYSDKAMLGGGSKEADKIFATLGYPKPKTVNMEEEFMEMFFNNKSMNEPNFYIDVTTDEFTRKDPPGVKWVAFYREAPPIPDYITVIHTKKPNNNKRKNKSK</sequence>
<proteinExistence type="predicted"/>
<evidence type="ECO:0000256" key="1">
    <source>
        <dbReference type="SAM" id="Phobius"/>
    </source>
</evidence>
<dbReference type="AlphaFoldDB" id="A0AB94IAP4"/>
<keyword evidence="1" id="KW-0472">Membrane</keyword>
<protein>
    <submittedName>
        <fullName evidence="2">Uncharacterized protein</fullName>
    </submittedName>
</protein>
<dbReference type="Proteomes" id="UP000506160">
    <property type="component" value="Unassembled WGS sequence"/>
</dbReference>
<reference evidence="2 3" key="1">
    <citation type="journal article" date="2014" name="Appl. Environ. Microbiol.">
        <title>Genomic features of a bumble bee symbiont reflect its host environment.</title>
        <authorList>
            <person name="Martinson V.G."/>
            <person name="Magoc T."/>
            <person name="Koch H."/>
            <person name="Salzberg S.L."/>
            <person name="Moran N.A."/>
        </authorList>
    </citation>
    <scope>NUCLEOTIDE SEQUENCE [LARGE SCALE GENOMIC DNA]</scope>
    <source>
        <strain evidence="2 3">Bimp</strain>
    </source>
</reference>
<evidence type="ECO:0000313" key="2">
    <source>
        <dbReference type="EMBL" id="TEA26475.1"/>
    </source>
</evidence>
<comment type="caution">
    <text evidence="2">The sequence shown here is derived from an EMBL/GenBank/DDBJ whole genome shotgun (WGS) entry which is preliminary data.</text>
</comment>
<keyword evidence="1" id="KW-1133">Transmembrane helix</keyword>
<evidence type="ECO:0000313" key="3">
    <source>
        <dbReference type="Proteomes" id="UP000506160"/>
    </source>
</evidence>
<organism evidence="2 3">
    <name type="scientific">Candidatus Schmidhempelia bombi str. Bimp</name>
    <dbReference type="NCBI Taxonomy" id="1387197"/>
    <lineage>
        <taxon>Bacteria</taxon>
        <taxon>Pseudomonadati</taxon>
        <taxon>Pseudomonadota</taxon>
        <taxon>Gammaproteobacteria</taxon>
        <taxon>Orbales</taxon>
        <taxon>Orbaceae</taxon>
        <taxon>Candidatus Schmidhempelia</taxon>
    </lineage>
</organism>
<gene>
    <name evidence="2" type="ORF">O970_08600</name>
</gene>
<dbReference type="InterPro" id="IPR048130">
    <property type="entry name" value="T6SS_ExIF-like"/>
</dbReference>
<dbReference type="NCBIfam" id="NF041560">
    <property type="entry name" value="T6SS_Burk_ExIF"/>
    <property type="match status" value="1"/>
</dbReference>
<dbReference type="EMBL" id="AWGA01000077">
    <property type="protein sequence ID" value="TEA26475.1"/>
    <property type="molecule type" value="Genomic_DNA"/>
</dbReference>
<feature type="transmembrane region" description="Helical" evidence="1">
    <location>
        <begin position="175"/>
        <end position="196"/>
    </location>
</feature>
<accession>A0AB94IAP4</accession>
<keyword evidence="3" id="KW-1185">Reference proteome</keyword>
<keyword evidence="1" id="KW-0812">Transmembrane</keyword>
<dbReference type="RefSeq" id="WP_024496698.1">
    <property type="nucleotide sequence ID" value="NZ_AWGA01000077.1"/>
</dbReference>
<name>A0AB94IAP4_9GAMM</name>